<dbReference type="PANTHER" id="PTHR12353">
    <property type="entry name" value="DISKS LARGE-ASSOCIATED PROTEIN DAP SAP90/PSD-95-ASSOCIATED PROTEIN"/>
    <property type="match status" value="1"/>
</dbReference>
<dbReference type="PANTHER" id="PTHR12353:SF1">
    <property type="entry name" value="DISKS LARGE-ASSOCIATED PROTEIN 5"/>
    <property type="match status" value="1"/>
</dbReference>
<evidence type="ECO:0000313" key="4">
    <source>
        <dbReference type="Proteomes" id="UP000786811"/>
    </source>
</evidence>
<organism evidence="3 4">
    <name type="scientific">Cotesia congregata</name>
    <name type="common">Parasitoid wasp</name>
    <name type="synonym">Apanteles congregatus</name>
    <dbReference type="NCBI Taxonomy" id="51543"/>
    <lineage>
        <taxon>Eukaryota</taxon>
        <taxon>Metazoa</taxon>
        <taxon>Ecdysozoa</taxon>
        <taxon>Arthropoda</taxon>
        <taxon>Hexapoda</taxon>
        <taxon>Insecta</taxon>
        <taxon>Pterygota</taxon>
        <taxon>Neoptera</taxon>
        <taxon>Endopterygota</taxon>
        <taxon>Hymenoptera</taxon>
        <taxon>Apocrita</taxon>
        <taxon>Ichneumonoidea</taxon>
        <taxon>Braconidae</taxon>
        <taxon>Microgastrinae</taxon>
        <taxon>Cotesia</taxon>
    </lineage>
</organism>
<keyword evidence="4" id="KW-1185">Reference proteome</keyword>
<evidence type="ECO:0000313" key="3">
    <source>
        <dbReference type="EMBL" id="CAG5073900.1"/>
    </source>
</evidence>
<evidence type="ECO:0000256" key="2">
    <source>
        <dbReference type="SAM" id="MobiDB-lite"/>
    </source>
</evidence>
<feature type="compositionally biased region" description="Basic residues" evidence="2">
    <location>
        <begin position="109"/>
        <end position="135"/>
    </location>
</feature>
<feature type="region of interest" description="Disordered" evidence="2">
    <location>
        <begin position="392"/>
        <end position="436"/>
    </location>
</feature>
<proteinExistence type="inferred from homology"/>
<feature type="compositionally biased region" description="Basic and acidic residues" evidence="2">
    <location>
        <begin position="357"/>
        <end position="379"/>
    </location>
</feature>
<feature type="region of interest" description="Disordered" evidence="2">
    <location>
        <begin position="98"/>
        <end position="185"/>
    </location>
</feature>
<dbReference type="GO" id="GO:0016301">
    <property type="term" value="F:kinase activity"/>
    <property type="evidence" value="ECO:0007669"/>
    <property type="project" value="UniProtKB-KW"/>
</dbReference>
<dbReference type="GO" id="GO:0023052">
    <property type="term" value="P:signaling"/>
    <property type="evidence" value="ECO:0007669"/>
    <property type="project" value="InterPro"/>
</dbReference>
<feature type="region of interest" description="Disordered" evidence="2">
    <location>
        <begin position="326"/>
        <end position="379"/>
    </location>
</feature>
<keyword evidence="3" id="KW-0808">Transferase</keyword>
<comment type="caution">
    <text evidence="3">The sequence shown here is derived from an EMBL/GenBank/DDBJ whole genome shotgun (WGS) entry which is preliminary data.</text>
</comment>
<protein>
    <submittedName>
        <fullName evidence="3">Similar to mars: Guanylate kinase-associated protein mars (Drosophila melanogaster)</fullName>
    </submittedName>
</protein>
<dbReference type="InterPro" id="IPR005026">
    <property type="entry name" value="SAPAP"/>
</dbReference>
<feature type="compositionally biased region" description="Polar residues" evidence="2">
    <location>
        <begin position="346"/>
        <end position="355"/>
    </location>
</feature>
<evidence type="ECO:0000256" key="1">
    <source>
        <dbReference type="ARBA" id="ARBA00008839"/>
    </source>
</evidence>
<dbReference type="EMBL" id="CAJNRD030001114">
    <property type="protein sequence ID" value="CAG5073900.1"/>
    <property type="molecule type" value="Genomic_DNA"/>
</dbReference>
<gene>
    <name evidence="3" type="ORF">HICCMSTLAB_LOCUS672</name>
</gene>
<dbReference type="AlphaFoldDB" id="A0A8J2EBQ8"/>
<feature type="compositionally biased region" description="Basic residues" evidence="2">
    <location>
        <begin position="404"/>
        <end position="416"/>
    </location>
</feature>
<name>A0A8J2EBQ8_COTCN</name>
<dbReference type="Proteomes" id="UP000786811">
    <property type="component" value="Unassembled WGS sequence"/>
</dbReference>
<dbReference type="OrthoDB" id="10023951at2759"/>
<feature type="region of interest" description="Disordered" evidence="2">
    <location>
        <begin position="452"/>
        <end position="515"/>
    </location>
</feature>
<feature type="region of interest" description="Disordered" evidence="2">
    <location>
        <begin position="839"/>
        <end position="882"/>
    </location>
</feature>
<dbReference type="Pfam" id="PF03359">
    <property type="entry name" value="GKAP"/>
    <property type="match status" value="1"/>
</dbReference>
<reference evidence="3" key="1">
    <citation type="submission" date="2021-04" db="EMBL/GenBank/DDBJ databases">
        <authorList>
            <person name="Chebbi M.A.C M."/>
        </authorList>
    </citation>
    <scope>NUCLEOTIDE SEQUENCE</scope>
</reference>
<comment type="similarity">
    <text evidence="1">Belongs to the SAPAP family.</text>
</comment>
<accession>A0A8J2EBQ8</accession>
<keyword evidence="3" id="KW-0418">Kinase</keyword>
<sequence>MERVNLFKRKKIAFVSKEARLGRALEVQQERNDKRAQQFNQVRAVPDVQEDVGDAGSNLDRRKRLELWKAQKNIKKKIEATKKKPAFVVGVTRHKIYSPKSADPPMQHCHGKKNPPKKPSPVKKITRATAKRLAAKAKGELVSKSPLAPKSPGPASKIKTPGPASKIKTPGPVNNKTKTPGKAVGTPLSRKFKFIAPDNYVFKPPPSIEPIPLQTECFTKKDLSSRISKLIATSFKSTESEIGKNFGDGFMVNDKIKKSEDFSLMTKFDVVDSKNKLQGDGSKLKDLPADVEPKILKARNQSQFVKGNIDETLDVKKDLEKSEDIYQEVDAKVSKSPARKSKTPRSRSLTINQTESESDKSQFSKPEIIETKNQHNSETLIKDLEKSEDISKELSDQVSISPAKKSKLSRGNRRCKIINNQTESESEDLQENKPEIIDTKIQSQVINEVATIDTPEEAEKSENKFSKSPAKKAKLSRRGRRPKTINDEIEPESDQSQLSEPEITTPKSEADDEKGIPFLAALSPYIVTGRGNRGRKEQRDRLLNNSFGGEIPTKDTVQMLNTSGEDNIKTAKYYKHLLEQETSKLQALCDEWKKVRDENQGEEGYFIIQQAIGQSELLIKKKFGRFSRLVDDCESNNQELLVKSDDLRGFWEMMEPEIKNCYDRFANVEKLKEKNWVEDEEELPVVEVKKKGKKVVKPKVQGRSNMKAFIEAARKKKLQAEASADKTPEGRVLRSRAVKTPEVQLDSSISYINSHQTPGKSILKKKKTEVKDLNKSLTKVNFSICQENTDVGEIVQKVANQEADKPSKAAKMLIQKLFGNTTGGLSNVSRVNVRAAKAQIKKEKENQNESPVKTSKRKSGHKLAEKENATTPSRRSSRRSMRLNISDECTAC</sequence>
<feature type="compositionally biased region" description="Basic residues" evidence="2">
    <location>
        <begin position="469"/>
        <end position="483"/>
    </location>
</feature>